<feature type="region of interest" description="Disordered" evidence="1">
    <location>
        <begin position="23"/>
        <end position="114"/>
    </location>
</feature>
<feature type="compositionally biased region" description="Acidic residues" evidence="1">
    <location>
        <begin position="328"/>
        <end position="340"/>
    </location>
</feature>
<name>A0A8J7MGZ5_9BACT</name>
<feature type="region of interest" description="Disordered" evidence="1">
    <location>
        <begin position="507"/>
        <end position="598"/>
    </location>
</feature>
<feature type="compositionally biased region" description="Basic and acidic residues" evidence="1">
    <location>
        <begin position="68"/>
        <end position="79"/>
    </location>
</feature>
<feature type="compositionally biased region" description="Basic and acidic residues" evidence="1">
    <location>
        <begin position="26"/>
        <end position="52"/>
    </location>
</feature>
<evidence type="ECO:0000256" key="1">
    <source>
        <dbReference type="SAM" id="MobiDB-lite"/>
    </source>
</evidence>
<evidence type="ECO:0000313" key="2">
    <source>
        <dbReference type="EMBL" id="MBK1792652.1"/>
    </source>
</evidence>
<feature type="compositionally biased region" description="Basic and acidic residues" evidence="1">
    <location>
        <begin position="92"/>
        <end position="107"/>
    </location>
</feature>
<feature type="compositionally biased region" description="Basic residues" evidence="1">
    <location>
        <begin position="517"/>
        <end position="530"/>
    </location>
</feature>
<dbReference type="RefSeq" id="WP_200312665.1">
    <property type="nucleotide sequence ID" value="NZ_JAENIM010000047.1"/>
</dbReference>
<dbReference type="AlphaFoldDB" id="A0A8J7MGZ5"/>
<feature type="compositionally biased region" description="Basic and acidic residues" evidence="1">
    <location>
        <begin position="531"/>
        <end position="598"/>
    </location>
</feature>
<organism evidence="2 3">
    <name type="scientific">Persicirhabdus sediminis</name>
    <dbReference type="NCBI Taxonomy" id="454144"/>
    <lineage>
        <taxon>Bacteria</taxon>
        <taxon>Pseudomonadati</taxon>
        <taxon>Verrucomicrobiota</taxon>
        <taxon>Verrucomicrobiia</taxon>
        <taxon>Verrucomicrobiales</taxon>
        <taxon>Verrucomicrobiaceae</taxon>
        <taxon>Persicirhabdus</taxon>
    </lineage>
</organism>
<evidence type="ECO:0000313" key="3">
    <source>
        <dbReference type="Proteomes" id="UP000624703"/>
    </source>
</evidence>
<sequence length="598" mass="66536">MSNENEPAKLDDALDLSALNLGPAWARDRKDNGGKKQPRREGQGKRDGDRGPRKGRPARGDGGGYEGGGRRPQRDDRRQGGRPGQGNRQGGGRRDFNRQDNRPKRVEVPAPEGFTAQIQALEEGIDGIAAEITKTARTHSVFEIAWMILGSRDHFRVCFQSEKDPLYQSQADQSTWLTEAEALQHFWTSGLYKKYYEELVMEVEKPAGNFQAVARCGISGEILGPPNYHAYQKELIHLHQERFGNMSFEDYKAKIRLDHSEEAIEEWLKQMTQRTQYKRVDEAVLKAAEEAEKAAETPAAEKAEAPAEEAAAPAEDAEAPAETAEAVESTEDAAEEEVVADGSEDILVDRKVMEADFLKWKFSEAYRINKRASVVGSVNAKNLSPGLLTLLKSAVFEERRYPGNLASFLCRQLTGRHLAVFKWSKKLHCGPSRPKSPASDLVMAERPQAIFNWVTKNPGGDVEHIWKELWKEEVTEEEKHLWFHDMHWLINEGFVLLLSDGTLHVAKEQGKTSQPAKKAKSKNAKGKKPANKSDKANKKEAAPAAEKKAETAEKVETPAAEEAKKADEAPAAEETKQAEETPVEEAKAADETAAEKPE</sequence>
<dbReference type="EMBL" id="JAENIM010000047">
    <property type="protein sequence ID" value="MBK1792652.1"/>
    <property type="molecule type" value="Genomic_DNA"/>
</dbReference>
<keyword evidence="3" id="KW-1185">Reference proteome</keyword>
<accession>A0A8J7MGZ5</accession>
<reference evidence="2" key="1">
    <citation type="submission" date="2021-01" db="EMBL/GenBank/DDBJ databases">
        <title>Modified the classification status of verrucomicrobia.</title>
        <authorList>
            <person name="Feng X."/>
        </authorList>
    </citation>
    <scope>NUCLEOTIDE SEQUENCE</scope>
    <source>
        <strain evidence="2">_KCTC 22039</strain>
    </source>
</reference>
<feature type="compositionally biased region" description="Low complexity" evidence="1">
    <location>
        <begin position="308"/>
        <end position="327"/>
    </location>
</feature>
<gene>
    <name evidence="2" type="ORF">JIN82_15915</name>
</gene>
<dbReference type="Proteomes" id="UP000624703">
    <property type="component" value="Unassembled WGS sequence"/>
</dbReference>
<feature type="region of interest" description="Disordered" evidence="1">
    <location>
        <begin position="289"/>
        <end position="340"/>
    </location>
</feature>
<proteinExistence type="predicted"/>
<protein>
    <submittedName>
        <fullName evidence="2">Uncharacterized protein</fullName>
    </submittedName>
</protein>
<feature type="compositionally biased region" description="Gly residues" evidence="1">
    <location>
        <begin position="81"/>
        <end position="90"/>
    </location>
</feature>
<feature type="compositionally biased region" description="Basic and acidic residues" evidence="1">
    <location>
        <begin position="289"/>
        <end position="305"/>
    </location>
</feature>
<comment type="caution">
    <text evidence="2">The sequence shown here is derived from an EMBL/GenBank/DDBJ whole genome shotgun (WGS) entry which is preliminary data.</text>
</comment>